<evidence type="ECO:0000313" key="1">
    <source>
        <dbReference type="Proteomes" id="UP000887580"/>
    </source>
</evidence>
<dbReference type="WBParaSite" id="PS1159_v2.g9928.t1">
    <property type="protein sequence ID" value="PS1159_v2.g9928.t1"/>
    <property type="gene ID" value="PS1159_v2.g9928"/>
</dbReference>
<protein>
    <submittedName>
        <fullName evidence="2">Uncharacterized protein</fullName>
    </submittedName>
</protein>
<dbReference type="Proteomes" id="UP000887580">
    <property type="component" value="Unplaced"/>
</dbReference>
<organism evidence="1 2">
    <name type="scientific">Panagrolaimus sp. PS1159</name>
    <dbReference type="NCBI Taxonomy" id="55785"/>
    <lineage>
        <taxon>Eukaryota</taxon>
        <taxon>Metazoa</taxon>
        <taxon>Ecdysozoa</taxon>
        <taxon>Nematoda</taxon>
        <taxon>Chromadorea</taxon>
        <taxon>Rhabditida</taxon>
        <taxon>Tylenchina</taxon>
        <taxon>Panagrolaimomorpha</taxon>
        <taxon>Panagrolaimoidea</taxon>
        <taxon>Panagrolaimidae</taxon>
        <taxon>Panagrolaimus</taxon>
    </lineage>
</organism>
<sequence length="73" mass="8445">MNRLTVLGRVPLYRLTSSYVNALSLRNFSMTSPTFVRNTVINFVPQQEARVTEKMGKFHEVREPTYSFCATLE</sequence>
<reference evidence="2" key="1">
    <citation type="submission" date="2022-11" db="UniProtKB">
        <authorList>
            <consortium name="WormBaseParasite"/>
        </authorList>
    </citation>
    <scope>IDENTIFICATION</scope>
</reference>
<proteinExistence type="predicted"/>
<evidence type="ECO:0000313" key="2">
    <source>
        <dbReference type="WBParaSite" id="PS1159_v2.g9928.t1"/>
    </source>
</evidence>
<name>A0AC35GYB8_9BILA</name>
<accession>A0AC35GYB8</accession>